<protein>
    <submittedName>
        <fullName evidence="1">Uncharacterized protein</fullName>
    </submittedName>
</protein>
<dbReference type="AlphaFoldDB" id="A0A8J5R8C7"/>
<gene>
    <name evidence="1" type="ORF">GUJ93_ZPchr0008g12800</name>
</gene>
<name>A0A8J5R8C7_ZIZPA</name>
<comment type="caution">
    <text evidence="1">The sequence shown here is derived from an EMBL/GenBank/DDBJ whole genome shotgun (WGS) entry which is preliminary data.</text>
</comment>
<accession>A0A8J5R8C7</accession>
<keyword evidence="2" id="KW-1185">Reference proteome</keyword>
<sequence length="88" mass="9421">MVLGKIAIVFGIPSSRDAVRPTTCLGFSASYPIPLRQRAGIIGTILTSGDAKAVPPDLKDLFSGAFNVLLFQSVYIFLRRTVAPLLTV</sequence>
<organism evidence="1 2">
    <name type="scientific">Zizania palustris</name>
    <name type="common">Northern wild rice</name>
    <dbReference type="NCBI Taxonomy" id="103762"/>
    <lineage>
        <taxon>Eukaryota</taxon>
        <taxon>Viridiplantae</taxon>
        <taxon>Streptophyta</taxon>
        <taxon>Embryophyta</taxon>
        <taxon>Tracheophyta</taxon>
        <taxon>Spermatophyta</taxon>
        <taxon>Magnoliopsida</taxon>
        <taxon>Liliopsida</taxon>
        <taxon>Poales</taxon>
        <taxon>Poaceae</taxon>
        <taxon>BOP clade</taxon>
        <taxon>Oryzoideae</taxon>
        <taxon>Oryzeae</taxon>
        <taxon>Zizaniinae</taxon>
        <taxon>Zizania</taxon>
    </lineage>
</organism>
<reference evidence="1" key="1">
    <citation type="journal article" date="2021" name="bioRxiv">
        <title>Whole Genome Assembly and Annotation of Northern Wild Rice, Zizania palustris L., Supports a Whole Genome Duplication in the Zizania Genus.</title>
        <authorList>
            <person name="Haas M."/>
            <person name="Kono T."/>
            <person name="Macchietto M."/>
            <person name="Millas R."/>
            <person name="McGilp L."/>
            <person name="Shao M."/>
            <person name="Duquette J."/>
            <person name="Hirsch C.N."/>
            <person name="Kimball J."/>
        </authorList>
    </citation>
    <scope>NUCLEOTIDE SEQUENCE</scope>
    <source>
        <tissue evidence="1">Fresh leaf tissue</tissue>
    </source>
</reference>
<evidence type="ECO:0000313" key="1">
    <source>
        <dbReference type="EMBL" id="KAG8046228.1"/>
    </source>
</evidence>
<reference evidence="1" key="2">
    <citation type="submission" date="2021-02" db="EMBL/GenBank/DDBJ databases">
        <authorList>
            <person name="Kimball J.A."/>
            <person name="Haas M.W."/>
            <person name="Macchietto M."/>
            <person name="Kono T."/>
            <person name="Duquette J."/>
            <person name="Shao M."/>
        </authorList>
    </citation>
    <scope>NUCLEOTIDE SEQUENCE</scope>
    <source>
        <tissue evidence="1">Fresh leaf tissue</tissue>
    </source>
</reference>
<dbReference type="Proteomes" id="UP000729402">
    <property type="component" value="Unassembled WGS sequence"/>
</dbReference>
<dbReference type="EMBL" id="JAAALK010000290">
    <property type="protein sequence ID" value="KAG8046228.1"/>
    <property type="molecule type" value="Genomic_DNA"/>
</dbReference>
<proteinExistence type="predicted"/>
<evidence type="ECO:0000313" key="2">
    <source>
        <dbReference type="Proteomes" id="UP000729402"/>
    </source>
</evidence>